<feature type="transmembrane region" description="Helical" evidence="7">
    <location>
        <begin position="31"/>
        <end position="50"/>
    </location>
</feature>
<feature type="transmembrane region" description="Helical" evidence="7">
    <location>
        <begin position="198"/>
        <end position="219"/>
    </location>
</feature>
<dbReference type="Proteomes" id="UP001338125">
    <property type="component" value="Unassembled WGS sequence"/>
</dbReference>
<evidence type="ECO:0000313" key="9">
    <source>
        <dbReference type="EMBL" id="KAK5995393.1"/>
    </source>
</evidence>
<name>A0ABR0STB3_9HYPO</name>
<gene>
    <name evidence="9" type="ORF">PT974_03797</name>
</gene>
<evidence type="ECO:0000256" key="7">
    <source>
        <dbReference type="SAM" id="Phobius"/>
    </source>
</evidence>
<dbReference type="EMBL" id="JAVFKD010000004">
    <property type="protein sequence ID" value="KAK5995393.1"/>
    <property type="molecule type" value="Genomic_DNA"/>
</dbReference>
<accession>A0ABR0STB3</accession>
<sequence>MSSASATSPSANPNAPLEGTSRYIDGDGLSAIVWSTFAVATAFLILRLTVRWRQHRSFLSDDYWIIWAWLCYLTMSIIQIEQMNSLQYTIYLQAGRIAPSQEALTKTVELAKWEFPIINLFWTTLWSVKASFLAIFYRMIKPFDVFRRIWYAVALFTLLAYIGIVLSSILTCDPPGRYFKAGIIMQYPRELWHAKFNVMFSTGLDITTDLMIMGLPLAILPTLRLDSKKKAGLAVVFSITVLTICAAIARMTQVIKTEQDEPVDLAGLAIWGVAETATAVIVGSLPPLKAFFTRGVKRYQSYKKSNQSNSGRNDSPASDKTPNSKSPVIVNMQSIPLDGIHPDSLADHLPSVQKPPEAHLEEGLLKGDSYNDFLRANHDA</sequence>
<comment type="similarity">
    <text evidence="5">Belongs to the SAT4 family.</text>
</comment>
<evidence type="ECO:0000256" key="5">
    <source>
        <dbReference type="ARBA" id="ARBA00038359"/>
    </source>
</evidence>
<proteinExistence type="inferred from homology"/>
<dbReference type="PANTHER" id="PTHR33048">
    <property type="entry name" value="PTH11-LIKE INTEGRAL MEMBRANE PROTEIN (AFU_ORTHOLOGUE AFUA_5G11245)"/>
    <property type="match status" value="1"/>
</dbReference>
<dbReference type="InterPro" id="IPR049326">
    <property type="entry name" value="Rhodopsin_dom_fungi"/>
</dbReference>
<evidence type="ECO:0000256" key="3">
    <source>
        <dbReference type="ARBA" id="ARBA00022989"/>
    </source>
</evidence>
<feature type="transmembrane region" description="Helical" evidence="7">
    <location>
        <begin position="62"/>
        <end position="80"/>
    </location>
</feature>
<evidence type="ECO:0000256" key="6">
    <source>
        <dbReference type="SAM" id="MobiDB-lite"/>
    </source>
</evidence>
<evidence type="ECO:0000256" key="4">
    <source>
        <dbReference type="ARBA" id="ARBA00023136"/>
    </source>
</evidence>
<comment type="subcellular location">
    <subcellularLocation>
        <location evidence="1">Membrane</location>
        <topology evidence="1">Multi-pass membrane protein</topology>
    </subcellularLocation>
</comment>
<evidence type="ECO:0000256" key="2">
    <source>
        <dbReference type="ARBA" id="ARBA00022692"/>
    </source>
</evidence>
<feature type="domain" description="Rhodopsin" evidence="8">
    <location>
        <begin position="46"/>
        <end position="293"/>
    </location>
</feature>
<feature type="transmembrane region" description="Helical" evidence="7">
    <location>
        <begin position="149"/>
        <end position="170"/>
    </location>
</feature>
<evidence type="ECO:0000259" key="8">
    <source>
        <dbReference type="Pfam" id="PF20684"/>
    </source>
</evidence>
<keyword evidence="10" id="KW-1185">Reference proteome</keyword>
<evidence type="ECO:0000256" key="1">
    <source>
        <dbReference type="ARBA" id="ARBA00004141"/>
    </source>
</evidence>
<reference evidence="9 10" key="1">
    <citation type="submission" date="2024-01" db="EMBL/GenBank/DDBJ databases">
        <title>Complete genome of Cladobotryum mycophilum ATHUM6906.</title>
        <authorList>
            <person name="Christinaki A.C."/>
            <person name="Myridakis A.I."/>
            <person name="Kouvelis V.N."/>
        </authorList>
    </citation>
    <scope>NUCLEOTIDE SEQUENCE [LARGE SCALE GENOMIC DNA]</scope>
    <source>
        <strain evidence="9 10">ATHUM6906</strain>
    </source>
</reference>
<keyword evidence="4 7" id="KW-0472">Membrane</keyword>
<dbReference type="PANTHER" id="PTHR33048:SF162">
    <property type="entry name" value="SATRATOXIN BIOSYNTHESIS SC1 CLUSTER PROTEIN 4"/>
    <property type="match status" value="1"/>
</dbReference>
<feature type="transmembrane region" description="Helical" evidence="7">
    <location>
        <begin position="117"/>
        <end position="137"/>
    </location>
</feature>
<comment type="caution">
    <text evidence="9">The sequence shown here is derived from an EMBL/GenBank/DDBJ whole genome shotgun (WGS) entry which is preliminary data.</text>
</comment>
<dbReference type="InterPro" id="IPR052337">
    <property type="entry name" value="SAT4-like"/>
</dbReference>
<organism evidence="9 10">
    <name type="scientific">Cladobotryum mycophilum</name>
    <dbReference type="NCBI Taxonomy" id="491253"/>
    <lineage>
        <taxon>Eukaryota</taxon>
        <taxon>Fungi</taxon>
        <taxon>Dikarya</taxon>
        <taxon>Ascomycota</taxon>
        <taxon>Pezizomycotina</taxon>
        <taxon>Sordariomycetes</taxon>
        <taxon>Hypocreomycetidae</taxon>
        <taxon>Hypocreales</taxon>
        <taxon>Hypocreaceae</taxon>
        <taxon>Cladobotryum</taxon>
    </lineage>
</organism>
<keyword evidence="3 7" id="KW-1133">Transmembrane helix</keyword>
<protein>
    <recommendedName>
        <fullName evidence="8">Rhodopsin domain-containing protein</fullName>
    </recommendedName>
</protein>
<evidence type="ECO:0000313" key="10">
    <source>
        <dbReference type="Proteomes" id="UP001338125"/>
    </source>
</evidence>
<feature type="transmembrane region" description="Helical" evidence="7">
    <location>
        <begin position="269"/>
        <end position="288"/>
    </location>
</feature>
<keyword evidence="2 7" id="KW-0812">Transmembrane</keyword>
<feature type="region of interest" description="Disordered" evidence="6">
    <location>
        <begin position="302"/>
        <end position="327"/>
    </location>
</feature>
<feature type="transmembrane region" description="Helical" evidence="7">
    <location>
        <begin position="231"/>
        <end position="249"/>
    </location>
</feature>
<dbReference type="Pfam" id="PF20684">
    <property type="entry name" value="Fung_rhodopsin"/>
    <property type="match status" value="1"/>
</dbReference>